<comment type="cofactor">
    <cofactor evidence="1">
        <name>Zn(2+)</name>
        <dbReference type="ChEBI" id="CHEBI:29105"/>
    </cofactor>
</comment>
<evidence type="ECO:0000313" key="2">
    <source>
        <dbReference type="EMBL" id="POI35214.1"/>
    </source>
</evidence>
<dbReference type="SUPFAM" id="SSF53187">
    <property type="entry name" value="Zn-dependent exopeptidases"/>
    <property type="match status" value="1"/>
</dbReference>
<organism evidence="2 3">
    <name type="scientific">Bambusicola thoracicus</name>
    <name type="common">Chinese bamboo-partridge</name>
    <name type="synonym">Perdix thoracica</name>
    <dbReference type="NCBI Taxonomy" id="9083"/>
    <lineage>
        <taxon>Eukaryota</taxon>
        <taxon>Metazoa</taxon>
        <taxon>Chordata</taxon>
        <taxon>Craniata</taxon>
        <taxon>Vertebrata</taxon>
        <taxon>Euteleostomi</taxon>
        <taxon>Archelosauria</taxon>
        <taxon>Archosauria</taxon>
        <taxon>Dinosauria</taxon>
        <taxon>Saurischia</taxon>
        <taxon>Theropoda</taxon>
        <taxon>Coelurosauria</taxon>
        <taxon>Aves</taxon>
        <taxon>Neognathae</taxon>
        <taxon>Galloanserae</taxon>
        <taxon>Galliformes</taxon>
        <taxon>Phasianidae</taxon>
        <taxon>Perdicinae</taxon>
        <taxon>Bambusicola</taxon>
    </lineage>
</organism>
<proteinExistence type="predicted"/>
<dbReference type="AlphaFoldDB" id="A0A2P4TFY0"/>
<dbReference type="OrthoDB" id="10253041at2759"/>
<dbReference type="Proteomes" id="UP000237246">
    <property type="component" value="Unassembled WGS sequence"/>
</dbReference>
<name>A0A2P4TFY0_BAMTH</name>
<dbReference type="InterPro" id="IPR050821">
    <property type="entry name" value="Cytosolic_carboxypeptidase"/>
</dbReference>
<dbReference type="EMBL" id="PPHD01000677">
    <property type="protein sequence ID" value="POI35214.1"/>
    <property type="molecule type" value="Genomic_DNA"/>
</dbReference>
<gene>
    <name evidence="2" type="ORF">CIB84_001033</name>
</gene>
<keyword evidence="3" id="KW-1185">Reference proteome</keyword>
<evidence type="ECO:0000313" key="3">
    <source>
        <dbReference type="Proteomes" id="UP000237246"/>
    </source>
</evidence>
<dbReference type="Gene3D" id="3.40.630.10">
    <property type="entry name" value="Zn peptidases"/>
    <property type="match status" value="1"/>
</dbReference>
<reference evidence="2 3" key="1">
    <citation type="submission" date="2018-01" db="EMBL/GenBank/DDBJ databases">
        <title>Comparison of the Chinese Bamboo Partridge and Red Junglefowl genome sequences highlights the importance of demography in genome evolution.</title>
        <authorList>
            <person name="Tiley G.P."/>
            <person name="Kimball R.T."/>
            <person name="Braun E.L."/>
            <person name="Burleigh J.G."/>
        </authorList>
    </citation>
    <scope>NUCLEOTIDE SEQUENCE [LARGE SCALE GENOMIC DNA]</scope>
    <source>
        <strain evidence="2">RTK389</strain>
        <tissue evidence="2">Blood</tissue>
    </source>
</reference>
<evidence type="ECO:0000256" key="1">
    <source>
        <dbReference type="ARBA" id="ARBA00001947"/>
    </source>
</evidence>
<accession>A0A2P4TFY0</accession>
<protein>
    <submittedName>
        <fullName evidence="2">Uncharacterized protein</fullName>
    </submittedName>
</protein>
<dbReference type="PANTHER" id="PTHR12756:SF9">
    <property type="entry name" value="CYTOSOLIC CARBOXYPEPTIDASE 6"/>
    <property type="match status" value="1"/>
</dbReference>
<sequence>MERRQGRAAKCSVAQAANLNNAASEDGKKRRKKSLHADAVEQYLSFNSEKLQLFFEAEFTCMELTDVRFGRCGHGCHTSLCKYTSPCGLLELVMVSDGNGGYVSQDPIVLRLRLLQADITLEAKTKINLEFYIDIHAHSTMMNGFMYGNIFENEERFQRQAVFPKLLCQNAEDFSYISSVMNDFEMKCISLLCIRNMAKLQALSLAKISSGEESVLTYFSIPFILKSLKAGDIKAFYATKASWIYEA</sequence>
<dbReference type="PANTHER" id="PTHR12756">
    <property type="entry name" value="CYTOSOLIC CARBOXYPEPTIDASE"/>
    <property type="match status" value="1"/>
</dbReference>
<comment type="caution">
    <text evidence="2">The sequence shown here is derived from an EMBL/GenBank/DDBJ whole genome shotgun (WGS) entry which is preliminary data.</text>
</comment>